<dbReference type="SUPFAM" id="SSF52833">
    <property type="entry name" value="Thioredoxin-like"/>
    <property type="match status" value="1"/>
</dbReference>
<evidence type="ECO:0000256" key="1">
    <source>
        <dbReference type="ARBA" id="ARBA00004470"/>
    </source>
</evidence>
<dbReference type="GeneID" id="104747479"/>
<dbReference type="CDD" id="cd02947">
    <property type="entry name" value="TRX_family"/>
    <property type="match status" value="1"/>
</dbReference>
<sequence>MDQFRVLSRVAVTVMCLACFGFSVGMCSDSDPLIQTVVSNEDLPYSAKLNTVQNITESEWDSLVMMSELPVLVMFTSDQCKRCSMMDRILEQEDSIYAGKLNFYKIDINKAPVIAERYYVRDLPTIIFFRGGWLEDQVIGFNPAKVLRLVDKYAH</sequence>
<dbReference type="Pfam" id="PF00085">
    <property type="entry name" value="Thioredoxin"/>
    <property type="match status" value="1"/>
</dbReference>
<feature type="chain" id="PRO_5045036994" evidence="2">
    <location>
        <begin position="26"/>
        <end position="155"/>
    </location>
</feature>
<dbReference type="Gene3D" id="3.40.30.10">
    <property type="entry name" value="Glutaredoxin"/>
    <property type="match status" value="1"/>
</dbReference>
<proteinExistence type="predicted"/>
<feature type="signal peptide" evidence="2">
    <location>
        <begin position="1"/>
        <end position="25"/>
    </location>
</feature>
<reference evidence="4" key="1">
    <citation type="journal article" date="2014" name="Nat. Commun.">
        <title>The emerging biofuel crop Camelina sativa retains a highly undifferentiated hexaploid genome structure.</title>
        <authorList>
            <person name="Kagale S."/>
            <person name="Koh C."/>
            <person name="Nixon J."/>
            <person name="Bollina V."/>
            <person name="Clarke W.E."/>
            <person name="Tuteja R."/>
            <person name="Spillane C."/>
            <person name="Robinson S.J."/>
            <person name="Links M.G."/>
            <person name="Clarke C."/>
            <person name="Higgins E.E."/>
            <person name="Huebert T."/>
            <person name="Sharpe A.G."/>
            <person name="Parkin I.A."/>
        </authorList>
    </citation>
    <scope>NUCLEOTIDE SEQUENCE [LARGE SCALE GENOMIC DNA]</scope>
    <source>
        <strain evidence="4">cv. DH55</strain>
    </source>
</reference>
<feature type="domain" description="Thioredoxin" evidence="3">
    <location>
        <begin position="52"/>
        <end position="147"/>
    </location>
</feature>
<protein>
    <submittedName>
        <fullName evidence="5">Thioredoxin M4, chloroplastic-like</fullName>
    </submittedName>
</protein>
<evidence type="ECO:0000313" key="4">
    <source>
        <dbReference type="Proteomes" id="UP000694864"/>
    </source>
</evidence>
<dbReference type="PANTHER" id="PTHR45663">
    <property type="entry name" value="GEO12009P1"/>
    <property type="match status" value="1"/>
</dbReference>
<comment type="subcellular location">
    <subcellularLocation>
        <location evidence="1">Plastid</location>
        <location evidence="1">Chloroplast stroma</location>
    </subcellularLocation>
</comment>
<name>A0ABM0W8Y5_CAMSA</name>
<dbReference type="InterPro" id="IPR036249">
    <property type="entry name" value="Thioredoxin-like_sf"/>
</dbReference>
<dbReference type="RefSeq" id="XP_010467414.1">
    <property type="nucleotide sequence ID" value="XM_010469112.1"/>
</dbReference>
<gene>
    <name evidence="5" type="primary">LOC104747479</name>
</gene>
<evidence type="ECO:0000313" key="5">
    <source>
        <dbReference type="RefSeq" id="XP_010467414.1"/>
    </source>
</evidence>
<dbReference type="InterPro" id="IPR013766">
    <property type="entry name" value="Thioredoxin_domain"/>
</dbReference>
<dbReference type="Proteomes" id="UP000694864">
    <property type="component" value="Chromosome 15"/>
</dbReference>
<organism evidence="4 5">
    <name type="scientific">Camelina sativa</name>
    <name type="common">False flax</name>
    <name type="synonym">Myagrum sativum</name>
    <dbReference type="NCBI Taxonomy" id="90675"/>
    <lineage>
        <taxon>Eukaryota</taxon>
        <taxon>Viridiplantae</taxon>
        <taxon>Streptophyta</taxon>
        <taxon>Embryophyta</taxon>
        <taxon>Tracheophyta</taxon>
        <taxon>Spermatophyta</taxon>
        <taxon>Magnoliopsida</taxon>
        <taxon>eudicotyledons</taxon>
        <taxon>Gunneridae</taxon>
        <taxon>Pentapetalae</taxon>
        <taxon>rosids</taxon>
        <taxon>malvids</taxon>
        <taxon>Brassicales</taxon>
        <taxon>Brassicaceae</taxon>
        <taxon>Camelineae</taxon>
        <taxon>Camelina</taxon>
    </lineage>
</organism>
<reference evidence="5" key="2">
    <citation type="submission" date="2025-08" db="UniProtKB">
        <authorList>
            <consortium name="RefSeq"/>
        </authorList>
    </citation>
    <scope>IDENTIFICATION</scope>
    <source>
        <tissue evidence="5">Leaf</tissue>
    </source>
</reference>
<dbReference type="PANTHER" id="PTHR45663:SF32">
    <property type="entry name" value="THIOREDOXIN FAMILY PROTEIN-RELATED"/>
    <property type="match status" value="1"/>
</dbReference>
<evidence type="ECO:0000256" key="2">
    <source>
        <dbReference type="SAM" id="SignalP"/>
    </source>
</evidence>
<keyword evidence="2" id="KW-0732">Signal</keyword>
<keyword evidence="4" id="KW-1185">Reference proteome</keyword>
<accession>A0ABM0W8Y5</accession>
<evidence type="ECO:0000259" key="3">
    <source>
        <dbReference type="Pfam" id="PF00085"/>
    </source>
</evidence>